<feature type="compositionally biased region" description="Polar residues" evidence="3">
    <location>
        <begin position="189"/>
        <end position="199"/>
    </location>
</feature>
<dbReference type="InterPro" id="IPR007185">
    <property type="entry name" value="DNA_pol_a/d/e_bsu"/>
</dbReference>
<dbReference type="FunCoup" id="G7DTP6">
    <property type="interactions" value="337"/>
</dbReference>
<dbReference type="Pfam" id="PF04042">
    <property type="entry name" value="DNA_pol_E_B"/>
    <property type="match status" value="1"/>
</dbReference>
<evidence type="ECO:0000313" key="6">
    <source>
        <dbReference type="EMBL" id="GAA93956.1"/>
    </source>
</evidence>
<dbReference type="RefSeq" id="XP_014570241.1">
    <property type="nucleotide sequence ID" value="XM_014714755.1"/>
</dbReference>
<feature type="compositionally biased region" description="Acidic residues" evidence="3">
    <location>
        <begin position="157"/>
        <end position="176"/>
    </location>
</feature>
<dbReference type="Gene3D" id="2.40.50.430">
    <property type="match status" value="1"/>
</dbReference>
<name>G7DTP6_MIXOS</name>
<dbReference type="STRING" id="764103.G7DTP6"/>
<evidence type="ECO:0000256" key="2">
    <source>
        <dbReference type="ARBA" id="ARBA00022705"/>
    </source>
</evidence>
<evidence type="ECO:0008006" key="8">
    <source>
        <dbReference type="Google" id="ProtNLM"/>
    </source>
</evidence>
<dbReference type="Proteomes" id="UP000009131">
    <property type="component" value="Unassembled WGS sequence"/>
</dbReference>
<dbReference type="InterPro" id="IPR024826">
    <property type="entry name" value="DNA_pol_delta/II_ssu"/>
</dbReference>
<gene>
    <name evidence="6" type="primary">Mo00602</name>
    <name evidence="6" type="ORF">E5Q_00602</name>
</gene>
<feature type="region of interest" description="Disordered" evidence="3">
    <location>
        <begin position="133"/>
        <end position="199"/>
    </location>
</feature>
<dbReference type="GO" id="GO:0003677">
    <property type="term" value="F:DNA binding"/>
    <property type="evidence" value="ECO:0007669"/>
    <property type="project" value="InterPro"/>
</dbReference>
<dbReference type="InterPro" id="IPR040663">
    <property type="entry name" value="DNA_pol_D_N"/>
</dbReference>
<dbReference type="GO" id="GO:0006271">
    <property type="term" value="P:DNA strand elongation involved in DNA replication"/>
    <property type="evidence" value="ECO:0007669"/>
    <property type="project" value="TreeGrafter"/>
</dbReference>
<dbReference type="HOGENOM" id="CLU_021763_1_1_1"/>
<dbReference type="Gene3D" id="3.60.21.50">
    <property type="match status" value="1"/>
</dbReference>
<evidence type="ECO:0000313" key="7">
    <source>
        <dbReference type="Proteomes" id="UP000009131"/>
    </source>
</evidence>
<evidence type="ECO:0000259" key="5">
    <source>
        <dbReference type="Pfam" id="PF18018"/>
    </source>
</evidence>
<comment type="similarity">
    <text evidence="1">Belongs to the DNA polymerase delta/II small subunit family.</text>
</comment>
<sequence>MAVAPRPISVDATPVMDELTELMRSPEASTSKAHASEERYERLVRHTTAATDSALEPLNSALLLPIKKTYGQQYANIYFIRLTQLVPRVLARARRRWLLESPGNSPRAKKSKIKSDAEDSQFNRFTTELLLHQNGNSDYGTQSSTTRGKQDSRTLQEDAEMDGLEQDESPEPDYEEDVKPRMNRRNGAKKQNGSGARSTSKIVNRVLEVQRDELCIVAGTIYVEMKLKPSVLDEIAIDYSIPAAPPRKYVTPGVDEVLLEDSSGRIRLIGTGIEQGKWALVTGIIVSVLGAETATGDFEVLDLIFPGPPPQLALGLPEASPEAAMGDSIKDEQSSQAPGQWVAITSGLNFGDSSAPADAKRALLSEWLTGELGNEQDRLLATRVSRLIVAGNSMMVAPPKHEEPEARKAKKYGYDAAVFSPKPTADMDAFLEDLLPSIDVDLMPGENDPSAPTMPQQPLIETLLPKAQSLGGCAMRSNPCWIDSGGAILFGTSGQNLNDIYKYISSDDRLTMAANTIEWSHIAPTSPDTLWTYPFSERDPFILPKTPHIYFVGNQPAFETCLITTDDEQKIRVVLVPAFSDKAEIALINTATLECQSMRFA</sequence>
<organism evidence="6 7">
    <name type="scientific">Mixia osmundae (strain CBS 9802 / IAM 14324 / JCM 22182 / KY 12970)</name>
    <dbReference type="NCBI Taxonomy" id="764103"/>
    <lineage>
        <taxon>Eukaryota</taxon>
        <taxon>Fungi</taxon>
        <taxon>Dikarya</taxon>
        <taxon>Basidiomycota</taxon>
        <taxon>Pucciniomycotina</taxon>
        <taxon>Mixiomycetes</taxon>
        <taxon>Mixiales</taxon>
        <taxon>Mixiaceae</taxon>
        <taxon>Mixia</taxon>
    </lineage>
</organism>
<dbReference type="OMA" id="TLIWRHY"/>
<dbReference type="OrthoDB" id="3763at2759"/>
<evidence type="ECO:0000256" key="3">
    <source>
        <dbReference type="SAM" id="MobiDB-lite"/>
    </source>
</evidence>
<reference evidence="6 7" key="2">
    <citation type="journal article" date="2012" name="Open Biol.">
        <title>Characteristics of nucleosomes and linker DNA regions on the genome of the basidiomycete Mixia osmundae revealed by mono- and dinucleosome mapping.</title>
        <authorList>
            <person name="Nishida H."/>
            <person name="Kondo S."/>
            <person name="Matsumoto T."/>
            <person name="Suzuki Y."/>
            <person name="Yoshikawa H."/>
            <person name="Taylor T.D."/>
            <person name="Sugiyama J."/>
        </authorList>
    </citation>
    <scope>NUCLEOTIDE SEQUENCE [LARGE SCALE GENOMIC DNA]</scope>
    <source>
        <strain evidence="7">CBS 9802 / IAM 14324 / JCM 22182 / KY 12970</strain>
    </source>
</reference>
<keyword evidence="2" id="KW-0235">DNA replication</keyword>
<proteinExistence type="inferred from homology"/>
<comment type="caution">
    <text evidence="6">The sequence shown here is derived from an EMBL/GenBank/DDBJ whole genome shotgun (WGS) entry which is preliminary data.</text>
</comment>
<dbReference type="EMBL" id="BABT02000026">
    <property type="protein sequence ID" value="GAA93956.1"/>
    <property type="molecule type" value="Genomic_DNA"/>
</dbReference>
<dbReference type="eggNOG" id="KOG2732">
    <property type="taxonomic scope" value="Eukaryota"/>
</dbReference>
<dbReference type="InParanoid" id="G7DTP6"/>
<feature type="domain" description="DNA polymerase alpha/delta/epsilon subunit B" evidence="4">
    <location>
        <begin position="342"/>
        <end position="559"/>
    </location>
</feature>
<dbReference type="AlphaFoldDB" id="G7DTP6"/>
<protein>
    <recommendedName>
        <fullName evidence="8">DNA polymerase alpha/delta/epsilon subunit B domain-containing protein</fullName>
    </recommendedName>
</protein>
<accession>G7DTP6</accession>
<dbReference type="PANTHER" id="PTHR10416:SF0">
    <property type="entry name" value="DNA POLYMERASE DELTA SUBUNIT 2"/>
    <property type="match status" value="1"/>
</dbReference>
<feature type="compositionally biased region" description="Polar residues" evidence="3">
    <location>
        <begin position="133"/>
        <end position="147"/>
    </location>
</feature>
<reference evidence="6 7" key="1">
    <citation type="journal article" date="2011" name="J. Gen. Appl. Microbiol.">
        <title>Draft genome sequencing of the enigmatic basidiomycete Mixia osmundae.</title>
        <authorList>
            <person name="Nishida H."/>
            <person name="Nagatsuka Y."/>
            <person name="Sugiyama J."/>
        </authorList>
    </citation>
    <scope>NUCLEOTIDE SEQUENCE [LARGE SCALE GENOMIC DNA]</scope>
    <source>
        <strain evidence="7">CBS 9802 / IAM 14324 / JCM 22182 / KY 12970</strain>
    </source>
</reference>
<evidence type="ECO:0000256" key="1">
    <source>
        <dbReference type="ARBA" id="ARBA00006035"/>
    </source>
</evidence>
<evidence type="ECO:0000259" key="4">
    <source>
        <dbReference type="Pfam" id="PF04042"/>
    </source>
</evidence>
<dbReference type="PANTHER" id="PTHR10416">
    <property type="entry name" value="DNA POLYMERASE DELTA SUBUNIT 2"/>
    <property type="match status" value="1"/>
</dbReference>
<dbReference type="GO" id="GO:0043625">
    <property type="term" value="C:delta DNA polymerase complex"/>
    <property type="evidence" value="ECO:0007669"/>
    <property type="project" value="TreeGrafter"/>
</dbReference>
<dbReference type="Pfam" id="PF18018">
    <property type="entry name" value="DNA_pol_D_N"/>
    <property type="match status" value="1"/>
</dbReference>
<feature type="domain" description="DNA polymerase delta subunit OB-fold" evidence="5">
    <location>
        <begin position="73"/>
        <end position="302"/>
    </location>
</feature>
<keyword evidence="7" id="KW-1185">Reference proteome</keyword>